<accession>A0ABZ0HZ53</accession>
<proteinExistence type="predicted"/>
<protein>
    <recommendedName>
        <fullName evidence="3">CENP-V/GFA domain-containing protein</fullName>
    </recommendedName>
</protein>
<dbReference type="Proteomes" id="UP001626537">
    <property type="component" value="Chromosome"/>
</dbReference>
<sequence>MIEQESYLECRCGSCRITLSDPTMRSRTECFCFDCRQRGLISASRRPENALPEEVANFERGVDLFYFTNALIVDHESEELLEFSKLTADGFNTTAMSSCCGTLMCGTHPMYDGNTISVNADSCRVTTSSKIPVQAVVFACDAPQEQASDIAQRSEVPVFFDVYNELKHPVLQAFVGAVTAPIPDEAKARATTNFETLCAAKPLTISNDFFEESRARLAKQAS</sequence>
<dbReference type="RefSeq" id="WP_407346716.1">
    <property type="nucleotide sequence ID" value="NZ_CP136864.1"/>
</dbReference>
<evidence type="ECO:0008006" key="3">
    <source>
        <dbReference type="Google" id="ProtNLM"/>
    </source>
</evidence>
<keyword evidence="2" id="KW-1185">Reference proteome</keyword>
<evidence type="ECO:0000313" key="2">
    <source>
        <dbReference type="Proteomes" id="UP001626537"/>
    </source>
</evidence>
<organism evidence="1 2">
    <name type="scientific">Congregibacter variabilis</name>
    <dbReference type="NCBI Taxonomy" id="3081200"/>
    <lineage>
        <taxon>Bacteria</taxon>
        <taxon>Pseudomonadati</taxon>
        <taxon>Pseudomonadota</taxon>
        <taxon>Gammaproteobacteria</taxon>
        <taxon>Cellvibrionales</taxon>
        <taxon>Halieaceae</taxon>
        <taxon>Congregibacter</taxon>
    </lineage>
</organism>
<evidence type="ECO:0000313" key="1">
    <source>
        <dbReference type="EMBL" id="WOJ92135.1"/>
    </source>
</evidence>
<dbReference type="EMBL" id="CP136864">
    <property type="protein sequence ID" value="WOJ92135.1"/>
    <property type="molecule type" value="Genomic_DNA"/>
</dbReference>
<name>A0ABZ0HZ53_9GAMM</name>
<gene>
    <name evidence="1" type="ORF">R0135_10080</name>
</gene>
<reference evidence="1 2" key="1">
    <citation type="submission" date="2023-10" db="EMBL/GenBank/DDBJ databases">
        <title>Two novel species belonging to the OM43/NOR5 clade.</title>
        <authorList>
            <person name="Park M."/>
        </authorList>
    </citation>
    <scope>NUCLEOTIDE SEQUENCE [LARGE SCALE GENOMIC DNA]</scope>
    <source>
        <strain evidence="1 2">IMCC43200</strain>
    </source>
</reference>